<feature type="compositionally biased region" description="Polar residues" evidence="25">
    <location>
        <begin position="216"/>
        <end position="226"/>
    </location>
</feature>
<evidence type="ECO:0000256" key="9">
    <source>
        <dbReference type="ARBA" id="ARBA00022490"/>
    </source>
</evidence>
<dbReference type="GO" id="GO:0002376">
    <property type="term" value="P:immune system process"/>
    <property type="evidence" value="ECO:0007669"/>
    <property type="project" value="UniProtKB-KW"/>
</dbReference>
<feature type="compositionally biased region" description="Low complexity" evidence="25">
    <location>
        <begin position="227"/>
        <end position="269"/>
    </location>
</feature>
<keyword evidence="19" id="KW-0539">Nucleus</keyword>
<evidence type="ECO:0000256" key="13">
    <source>
        <dbReference type="ARBA" id="ARBA00022859"/>
    </source>
</evidence>
<comment type="caution">
    <text evidence="27">The sequence shown here is derived from an EMBL/GenBank/DDBJ whole genome shotgun (WGS) entry which is preliminary data.</text>
</comment>
<comment type="catalytic activity">
    <reaction evidence="22">
        <text>L-lysyl-[histone] + acetyl-CoA = N(6)-acetyl-L-lysyl-[histone] + CoA + H(+)</text>
        <dbReference type="Rhea" id="RHEA:21992"/>
        <dbReference type="Rhea" id="RHEA-COMP:9845"/>
        <dbReference type="Rhea" id="RHEA-COMP:11338"/>
        <dbReference type="ChEBI" id="CHEBI:15378"/>
        <dbReference type="ChEBI" id="CHEBI:29969"/>
        <dbReference type="ChEBI" id="CHEBI:57287"/>
        <dbReference type="ChEBI" id="CHEBI:57288"/>
        <dbReference type="ChEBI" id="CHEBI:61930"/>
        <dbReference type="EC" id="2.3.1.48"/>
    </reaction>
    <physiologicalReaction direction="left-to-right" evidence="22">
        <dbReference type="Rhea" id="RHEA:21993"/>
    </physiologicalReaction>
</comment>
<dbReference type="EMBL" id="JAAKFY010000018">
    <property type="protein sequence ID" value="KAF3842809.1"/>
    <property type="molecule type" value="Genomic_DNA"/>
</dbReference>
<keyword evidence="9" id="KW-0963">Cytoplasm</keyword>
<feature type="region of interest" description="Disordered" evidence="25">
    <location>
        <begin position="649"/>
        <end position="721"/>
    </location>
</feature>
<comment type="function">
    <text evidence="23">As a component of the TREX-2 complex, involved in the export of mRNAs to the cytoplasm through the nuclear pores. Through the acetylation of histones, affects the assembly of nucleosomes at immunoglobulin variable region genes and promotes the recruitment and positioning of transcription complex to favor DNA cytosine deaminase AICDA/AID targeting, hence promoting somatic hypermutations.</text>
</comment>
<dbReference type="Gene3D" id="3.30.70.330">
    <property type="match status" value="1"/>
</dbReference>
<dbReference type="Pfam" id="PF16769">
    <property type="entry name" value="MCM3AP_GANP"/>
    <property type="match status" value="3"/>
</dbReference>
<reference evidence="27 28" key="1">
    <citation type="submission" date="2020-03" db="EMBL/GenBank/DDBJ databases">
        <title>Dissostichus mawsoni Genome sequencing and assembly.</title>
        <authorList>
            <person name="Park H."/>
        </authorList>
    </citation>
    <scope>NUCLEOTIDE SEQUENCE [LARGE SCALE GENOMIC DNA]</scope>
    <source>
        <strain evidence="27">DM0001</strain>
        <tissue evidence="27">Muscle</tissue>
    </source>
</reference>
<name>A0A7J5Y1Y6_DISMA</name>
<feature type="compositionally biased region" description="Polar residues" evidence="25">
    <location>
        <begin position="403"/>
        <end position="412"/>
    </location>
</feature>
<evidence type="ECO:0000256" key="19">
    <source>
        <dbReference type="ARBA" id="ARBA00023242"/>
    </source>
</evidence>
<proteinExistence type="inferred from homology"/>
<keyword evidence="8" id="KW-0488">Methylation</keyword>
<dbReference type="Gene3D" id="6.10.250.1340">
    <property type="match status" value="1"/>
</dbReference>
<gene>
    <name evidence="27" type="ORF">F7725_001658</name>
</gene>
<dbReference type="PANTHER" id="PTHR12436">
    <property type="entry name" value="80 KDA MCM3-ASSOCIATED PROTEIN"/>
    <property type="match status" value="1"/>
</dbReference>
<feature type="compositionally biased region" description="Polar residues" evidence="25">
    <location>
        <begin position="9"/>
        <end position="19"/>
    </location>
</feature>
<feature type="compositionally biased region" description="Polar residues" evidence="25">
    <location>
        <begin position="356"/>
        <end position="373"/>
    </location>
</feature>
<evidence type="ECO:0000256" key="2">
    <source>
        <dbReference type="ARBA" id="ARBA00004496"/>
    </source>
</evidence>
<evidence type="ECO:0000256" key="16">
    <source>
        <dbReference type="ARBA" id="ARBA00023010"/>
    </source>
</evidence>
<dbReference type="Proteomes" id="UP000518266">
    <property type="component" value="Unassembled WGS sequence"/>
</dbReference>
<feature type="domain" description="PCI" evidence="26">
    <location>
        <begin position="906"/>
        <end position="1078"/>
    </location>
</feature>
<evidence type="ECO:0000256" key="21">
    <source>
        <dbReference type="ARBA" id="ARBA00038443"/>
    </source>
</evidence>
<evidence type="ECO:0000256" key="17">
    <source>
        <dbReference type="ARBA" id="ARBA00023054"/>
    </source>
</evidence>
<keyword evidence="15" id="KW-0007">Acetylation</keyword>
<dbReference type="Pfam" id="PF00076">
    <property type="entry name" value="RRM_1"/>
    <property type="match status" value="1"/>
</dbReference>
<dbReference type="GO" id="GO:0061733">
    <property type="term" value="F:protein-lysine-acetyltransferase activity"/>
    <property type="evidence" value="ECO:0007669"/>
    <property type="project" value="UniProtKB-EC"/>
</dbReference>
<evidence type="ECO:0000256" key="10">
    <source>
        <dbReference type="ARBA" id="ARBA00022553"/>
    </source>
</evidence>
<dbReference type="InterPro" id="IPR035979">
    <property type="entry name" value="RBD_domain_sf"/>
</dbReference>
<evidence type="ECO:0000256" key="4">
    <source>
        <dbReference type="ARBA" id="ARBA00004642"/>
    </source>
</evidence>
<evidence type="ECO:0000256" key="24">
    <source>
        <dbReference type="ARBA" id="ARBA00069544"/>
    </source>
</evidence>
<comment type="subcellular location">
    <subcellularLocation>
        <location evidence="1">Chromosome</location>
    </subcellularLocation>
    <subcellularLocation>
        <location evidence="2">Cytoplasm</location>
    </subcellularLocation>
    <subcellularLocation>
        <location evidence="3">Nucleus</location>
        <location evidence="3">Nuclear pore complex</location>
    </subcellularLocation>
    <subcellularLocation>
        <location evidence="4">Nucleus</location>
        <location evidence="4">Nucleoplasm</location>
    </subcellularLocation>
</comment>
<feature type="compositionally biased region" description="Polar residues" evidence="25">
    <location>
        <begin position="28"/>
        <end position="43"/>
    </location>
</feature>
<dbReference type="GO" id="GO:0015031">
    <property type="term" value="P:protein transport"/>
    <property type="evidence" value="ECO:0007669"/>
    <property type="project" value="UniProtKB-KW"/>
</dbReference>
<feature type="region of interest" description="Disordered" evidence="25">
    <location>
        <begin position="1118"/>
        <end position="1145"/>
    </location>
</feature>
<dbReference type="GO" id="GO:0006406">
    <property type="term" value="P:mRNA export from nucleus"/>
    <property type="evidence" value="ECO:0007669"/>
    <property type="project" value="TreeGrafter"/>
</dbReference>
<evidence type="ECO:0000313" key="27">
    <source>
        <dbReference type="EMBL" id="KAF3842809.1"/>
    </source>
</evidence>
<evidence type="ECO:0000313" key="28">
    <source>
        <dbReference type="Proteomes" id="UP000518266"/>
    </source>
</evidence>
<evidence type="ECO:0000256" key="20">
    <source>
        <dbReference type="ARBA" id="ARBA00023315"/>
    </source>
</evidence>
<evidence type="ECO:0000256" key="11">
    <source>
        <dbReference type="ARBA" id="ARBA00022679"/>
    </source>
</evidence>
<evidence type="ECO:0000256" key="14">
    <source>
        <dbReference type="ARBA" id="ARBA00022927"/>
    </source>
</evidence>
<keyword evidence="10" id="KW-0597">Phosphoprotein</keyword>
<keyword evidence="7" id="KW-0158">Chromosome</keyword>
<dbReference type="InterPro" id="IPR031910">
    <property type="entry name" value="GANP_CID_dom"/>
</dbReference>
<feature type="compositionally biased region" description="Low complexity" evidence="25">
    <location>
        <begin position="309"/>
        <end position="332"/>
    </location>
</feature>
<keyword evidence="20" id="KW-0012">Acyltransferase</keyword>
<dbReference type="InterPro" id="IPR045107">
    <property type="entry name" value="SAC3/GANP/THP3"/>
</dbReference>
<feature type="compositionally biased region" description="Low complexity" evidence="25">
    <location>
        <begin position="378"/>
        <end position="397"/>
    </location>
</feature>
<sequence length="2054" mass="224146">MKAGLFPSFGQQSSSNQPQPMGFFQPSAFGQPSALNQPPSQGNAIFGQTPAFGQTSTQPPPQPTISQAPAFGQQALGMSSSGFGSGTAPAFGQTAAQNQSSPFGQTAAQNQSSPFGQTAAQNPSSAFGQTAAQNQSSPFGQTVTQTQSSPFGQTAAQNQSSAFGQTATQNQSSPFGQTVTQTQSSPFGQTAAQNPNSVFGQTSSFGQASAFGQAPGFSQQPSAFGNSQLSGSTTTTGQPQPPGFGQSVFGQPSSTSVTTSGFGTTPSVTQSRGFGSSKSTFKPANEALFKPIFSASPEPANPQTTAMTSSPFGSTVSQTSSSSMGSSTPASVFSTTTGAQPGPPGFSFSQPAAAPSITTQNNPLTTDTSNAPSNPLKFTFSQPAAPSSSSTQASTTEPTPPSNFSFSATSLLPQAAPLFGGTNFGQPPAYSDIRAEAEEKGSNLGETNVFARLGKGTKRKEDLTAPSTGPEKPTTGEEGEEGEEDVHGRDSPRQPSKRPLMRSRGPPVGLFGRALNCLRKDNTHPVMREATKETESVQAQADEHSPKAPDSAPGVTTPVRRGSRRDSTESLGGMSPSDCTVLQCRNVPPALNKKEVIEKHFGRFGKVRKVYCRPGKNLAIVHFDDHASAAKAKKKGKLLHRHELLLLSRGQREQTYSRERGGRGGESGGHGVQRCFLPPQEGCSQSSPVKKSSLAKALQFDTEPQKESSSEAPGSERPVPSSLLHLMGQLAPTAEDKFRLLEQRDKILRQGRPRRTDLVLSKVFVGTCPDMCPEKERYMRETRKQLSVFEVFPETEMVDHSAAIKEYSRSSADQEEPLPHDLRPLPVLSMTMDYLVSLIMDQGHDNYRDWYDFLWNRTRGIRKDIIQQHLCCPHTVSLIEKCTRFHVHCAHHLCEEHMSTFDAKINNENMTKCLQSLKEMYQDLNTRNIYCPLEAEFRLYSVLVKLNDGDILREVQQFRDEVRNSPEVKFALQVFTAVNSNNFVRFFKLVKGASYLASCLLHRYFNQVRAMALKIMNTAHTVGPRATAFPVEDLVRMLMFRTTEEGTDFIQQYGLNVNEGSLTGQRLRFKSTFFIYSLDVVDSMVELSWTAFQEPELPLSQKKSAVILAKRTHPACSFDPQNKYRGEGPLAEPTQSQFKGGGEGPPSVEFVAQVVPDVAAMFGLPPVGPPEVVPQFHSPAPPADAQMFQPIAQPQPVKPPSPPPKPQPVYSDEEIVAELDSVVEEVVGAAVMEVAEAGASYATTALMESGVQMESLLGEVLGQMLQDVSSTEIRLEQQRVTEEKRKLDEARRKQEHEAFLVDFSFSLCSELIYEVLDETIKETATSEIKEAVNEKSDRVAKCTEQVCTSLVEDTLDADIARLVEAILEDELQCIHKYIKRWRDVVAVRRQLKRQMRGFPAAPCCVDPRFKLKALAPSAPAQPSMADLARGVVDLGNSGTLALSSTRLLKMREEAIHQMRVHFYYQQLLDVGSTRPAGTGDREYPHPPERIFWKAVLLLPSDRDNETSLADRILSDWLEVKLGGGKDSEGRDEQLDGALQTLCVTNTLQDRGEHTHKVHISIKASRGPLSEDGLSKAEGLSELQGTAALMVLLPAMPLTEQEEQDISLLSALLQLKQLQQAKGSWHCPLPLAVLVPGPAGGPGDTQEIEEAEPGYTLAAGPCPPLLPLSCQTLVQLVEDALSREFSPRVYAHHQDRAAALLPSQEPAPVIQLYNAVLAHLADKVSSPDLGRLSWPPGEFCLQESQDFVPHLGWNSPKHLAWLREAILSLQLPKWEQISATDSWPELCASIFHFSAQIPVSRRSQPLLMSRLENLLERFRVKGHRTRTSRSNRGHEDVCPTFSQIPWDDILVICIDHKLKDWQIPEPPVCEDAVTDDGEILVYLPIETLKGAGAAASGPPSSLSIRQRLFDNLTPETTAAPLDITHTPTAGELLAHNVLQSLEREKAASQRSMEQLQRWLDDDHLDHLSTPLFIPSSTLLSMPPTITRGDSAKTPDDPLTQPSEPDDLSDKVDSPKTTPVSMSWRIKELERQILASHGEELALKLKLSGLLSIVDD</sequence>
<dbReference type="GO" id="GO:0005737">
    <property type="term" value="C:cytoplasm"/>
    <property type="evidence" value="ECO:0007669"/>
    <property type="project" value="UniProtKB-SubCell"/>
</dbReference>
<dbReference type="InterPro" id="IPR005062">
    <property type="entry name" value="SAC3/GANP/THP3_conserved"/>
</dbReference>
<dbReference type="Gene3D" id="1.25.40.990">
    <property type="match status" value="1"/>
</dbReference>
<evidence type="ECO:0000256" key="12">
    <source>
        <dbReference type="ARBA" id="ARBA00022816"/>
    </source>
</evidence>
<dbReference type="PROSITE" id="PS50250">
    <property type="entry name" value="PCI"/>
    <property type="match status" value="1"/>
</dbReference>
<comment type="similarity">
    <text evidence="21">Belongs to the SAC3 family.</text>
</comment>
<dbReference type="InterPro" id="IPR000504">
    <property type="entry name" value="RRM_dom"/>
</dbReference>
<keyword evidence="11" id="KW-0808">Transferase</keyword>
<keyword evidence="28" id="KW-1185">Reference proteome</keyword>
<evidence type="ECO:0000256" key="1">
    <source>
        <dbReference type="ARBA" id="ARBA00004286"/>
    </source>
</evidence>
<dbReference type="Pfam" id="PF16766">
    <property type="entry name" value="CID_GANP"/>
    <property type="match status" value="1"/>
</dbReference>
<dbReference type="InterPro" id="IPR000717">
    <property type="entry name" value="PCI_dom"/>
</dbReference>
<dbReference type="GO" id="GO:0005694">
    <property type="term" value="C:chromosome"/>
    <property type="evidence" value="ECO:0007669"/>
    <property type="project" value="UniProtKB-SubCell"/>
</dbReference>
<protein>
    <recommendedName>
        <fullName evidence="24">Germinal-center associated nuclear protein</fullName>
        <ecNumber evidence="5">2.3.1.48</ecNumber>
    </recommendedName>
</protein>
<keyword evidence="12" id="KW-0509">mRNA transport</keyword>
<dbReference type="SUPFAM" id="SSF54928">
    <property type="entry name" value="RNA-binding domain, RBD"/>
    <property type="match status" value="1"/>
</dbReference>
<dbReference type="EC" id="2.3.1.48" evidence="5"/>
<evidence type="ECO:0000256" key="6">
    <source>
        <dbReference type="ARBA" id="ARBA00022448"/>
    </source>
</evidence>
<evidence type="ECO:0000256" key="7">
    <source>
        <dbReference type="ARBA" id="ARBA00022454"/>
    </source>
</evidence>
<feature type="compositionally biased region" description="Basic and acidic residues" evidence="25">
    <location>
        <begin position="650"/>
        <end position="663"/>
    </location>
</feature>
<keyword evidence="17" id="KW-0175">Coiled coil</keyword>
<feature type="region of interest" description="Disordered" evidence="25">
    <location>
        <begin position="1"/>
        <end position="577"/>
    </location>
</feature>
<feature type="region of interest" description="Disordered" evidence="25">
    <location>
        <begin position="1977"/>
        <end position="2018"/>
    </location>
</feature>
<evidence type="ECO:0000256" key="15">
    <source>
        <dbReference type="ARBA" id="ARBA00022990"/>
    </source>
</evidence>
<evidence type="ECO:0000256" key="3">
    <source>
        <dbReference type="ARBA" id="ARBA00004567"/>
    </source>
</evidence>
<evidence type="ECO:0000259" key="26">
    <source>
        <dbReference type="PROSITE" id="PS50250"/>
    </source>
</evidence>
<dbReference type="FunFam" id="1.25.40.990:FF:000003">
    <property type="entry name" value="germinal-center associated nuclear protein isoform X2"/>
    <property type="match status" value="1"/>
</dbReference>
<evidence type="ECO:0000256" key="22">
    <source>
        <dbReference type="ARBA" id="ARBA00048940"/>
    </source>
</evidence>
<dbReference type="PANTHER" id="PTHR12436:SF3">
    <property type="entry name" value="GERMINAL-CENTER ASSOCIATED NUCLEAR PROTEIN"/>
    <property type="match status" value="1"/>
</dbReference>
<dbReference type="OrthoDB" id="21502at2759"/>
<accession>A0A7J5Y1Y6</accession>
<dbReference type="Pfam" id="PF03399">
    <property type="entry name" value="SAC3_GANP"/>
    <property type="match status" value="1"/>
</dbReference>
<dbReference type="SMART" id="SM00360">
    <property type="entry name" value="RRM"/>
    <property type="match status" value="1"/>
</dbReference>
<dbReference type="GO" id="GO:0003723">
    <property type="term" value="F:RNA binding"/>
    <property type="evidence" value="ECO:0007669"/>
    <property type="project" value="InterPro"/>
</dbReference>
<keyword evidence="6" id="KW-0813">Transport</keyword>
<organism evidence="27 28">
    <name type="scientific">Dissostichus mawsoni</name>
    <name type="common">Antarctic cod</name>
    <dbReference type="NCBI Taxonomy" id="36200"/>
    <lineage>
        <taxon>Eukaryota</taxon>
        <taxon>Metazoa</taxon>
        <taxon>Chordata</taxon>
        <taxon>Craniata</taxon>
        <taxon>Vertebrata</taxon>
        <taxon>Euteleostomi</taxon>
        <taxon>Actinopterygii</taxon>
        <taxon>Neopterygii</taxon>
        <taxon>Teleostei</taxon>
        <taxon>Neoteleostei</taxon>
        <taxon>Acanthomorphata</taxon>
        <taxon>Eupercaria</taxon>
        <taxon>Perciformes</taxon>
        <taxon>Notothenioidei</taxon>
        <taxon>Nototheniidae</taxon>
        <taxon>Dissostichus</taxon>
    </lineage>
</organism>
<evidence type="ECO:0000256" key="8">
    <source>
        <dbReference type="ARBA" id="ARBA00022481"/>
    </source>
</evidence>
<evidence type="ECO:0000256" key="23">
    <source>
        <dbReference type="ARBA" id="ARBA00055631"/>
    </source>
</evidence>
<keyword evidence="18" id="KW-0906">Nuclear pore complex</keyword>
<dbReference type="GO" id="GO:0070390">
    <property type="term" value="C:transcription export complex 2"/>
    <property type="evidence" value="ECO:0007669"/>
    <property type="project" value="TreeGrafter"/>
</dbReference>
<evidence type="ECO:0000256" key="25">
    <source>
        <dbReference type="SAM" id="MobiDB-lite"/>
    </source>
</evidence>
<dbReference type="GO" id="GO:0005654">
    <property type="term" value="C:nucleoplasm"/>
    <property type="evidence" value="ECO:0007669"/>
    <property type="project" value="UniProtKB-SubCell"/>
</dbReference>
<evidence type="ECO:0000256" key="5">
    <source>
        <dbReference type="ARBA" id="ARBA00013184"/>
    </source>
</evidence>
<feature type="compositionally biased region" description="Polar residues" evidence="25">
    <location>
        <begin position="94"/>
        <end position="207"/>
    </location>
</feature>
<dbReference type="InterPro" id="IPR031907">
    <property type="entry name" value="MCM3AP_GANP"/>
</dbReference>
<evidence type="ECO:0000256" key="18">
    <source>
        <dbReference type="ARBA" id="ARBA00023132"/>
    </source>
</evidence>
<dbReference type="InterPro" id="IPR012677">
    <property type="entry name" value="Nucleotide-bd_a/b_plait_sf"/>
</dbReference>
<feature type="compositionally biased region" description="Basic and acidic residues" evidence="25">
    <location>
        <begin position="518"/>
        <end position="547"/>
    </location>
</feature>
<keyword evidence="16" id="KW-0811">Translocation</keyword>
<keyword evidence="13" id="KW-0391">Immunity</keyword>
<feature type="compositionally biased region" description="Polar residues" evidence="25">
    <location>
        <begin position="270"/>
        <end position="282"/>
    </location>
</feature>
<dbReference type="GO" id="GO:0005643">
    <property type="term" value="C:nuclear pore"/>
    <property type="evidence" value="ECO:0007669"/>
    <property type="project" value="UniProtKB-SubCell"/>
</dbReference>
<keyword evidence="14" id="KW-0653">Protein transport</keyword>